<dbReference type="Proteomes" id="UP000325315">
    <property type="component" value="Unassembled WGS sequence"/>
</dbReference>
<keyword evidence="3" id="KW-1133">Transmembrane helix</keyword>
<evidence type="ECO:0000313" key="10">
    <source>
        <dbReference type="Proteomes" id="UP000325315"/>
    </source>
</evidence>
<comment type="caution">
    <text evidence="9">The sequence shown here is derived from an EMBL/GenBank/DDBJ whole genome shotgun (WGS) entry which is preliminary data.</text>
</comment>
<dbReference type="AlphaFoldDB" id="A0A5B6WEG9"/>
<evidence type="ECO:0000256" key="4">
    <source>
        <dbReference type="ARBA" id="ARBA00023034"/>
    </source>
</evidence>
<dbReference type="GO" id="GO:0016740">
    <property type="term" value="F:transferase activity"/>
    <property type="evidence" value="ECO:0007669"/>
    <property type="project" value="UniProtKB-KW"/>
</dbReference>
<evidence type="ECO:0000256" key="2">
    <source>
        <dbReference type="ARBA" id="ARBA00022692"/>
    </source>
</evidence>
<organism evidence="9 10">
    <name type="scientific">Gossypium australe</name>
    <dbReference type="NCBI Taxonomy" id="47621"/>
    <lineage>
        <taxon>Eukaryota</taxon>
        <taxon>Viridiplantae</taxon>
        <taxon>Streptophyta</taxon>
        <taxon>Embryophyta</taxon>
        <taxon>Tracheophyta</taxon>
        <taxon>Spermatophyta</taxon>
        <taxon>Magnoliopsida</taxon>
        <taxon>eudicotyledons</taxon>
        <taxon>Gunneridae</taxon>
        <taxon>Pentapetalae</taxon>
        <taxon>rosids</taxon>
        <taxon>malvids</taxon>
        <taxon>Malvales</taxon>
        <taxon>Malvaceae</taxon>
        <taxon>Malvoideae</taxon>
        <taxon>Gossypium</taxon>
    </lineage>
</organism>
<sequence length="323" mass="35974">MCVMLSHWIRNTVAVLKEETNSLAMDATFFHSVVTPMNFVFHAVYTLHDLGFLLQTQKEQVLKLKIAKPSTSGKCIVLVSHNCLFPYKEGQWDEVYSFDGMKVLGLHNFSSFFPSVAGTYLSVFDFCAGRCRHNSESVVHENAYVSDFHHCFSLPSNSSALGMKRKNGVKSEKKERNRGNIVEIVDLRSTISPVEARLNGINVVIGRQGESCDSVCKSNGQSCVLNKLLILNQCDIVMSHALSISSLLRLWFVFYFINSIQKYMSCKGACLASVGPDQPAEVVDDAPKNLEHACILEHNQCYLVMVLIGIPGDFVPVHSASPW</sequence>
<keyword evidence="6" id="KW-0325">Glycoprotein</keyword>
<dbReference type="GO" id="GO:2000640">
    <property type="term" value="P:positive regulation of SREBP signaling pathway"/>
    <property type="evidence" value="ECO:0007669"/>
    <property type="project" value="InterPro"/>
</dbReference>
<dbReference type="PANTHER" id="PTHR13481">
    <property type="entry name" value="SREBP REGULATING GENE PROTEIN"/>
    <property type="match status" value="1"/>
</dbReference>
<keyword evidence="5" id="KW-0472">Membrane</keyword>
<evidence type="ECO:0000256" key="7">
    <source>
        <dbReference type="ARBA" id="ARBA00023461"/>
    </source>
</evidence>
<evidence type="ECO:0000313" key="9">
    <source>
        <dbReference type="EMBL" id="KAA3480201.1"/>
    </source>
</evidence>
<keyword evidence="9" id="KW-0808">Transferase</keyword>
<keyword evidence="2" id="KW-0812">Transmembrane</keyword>
<dbReference type="Pfam" id="PF10218">
    <property type="entry name" value="SPRING1"/>
    <property type="match status" value="1"/>
</dbReference>
<reference evidence="10" key="1">
    <citation type="journal article" date="2019" name="Plant Biotechnol. J.">
        <title>Genome sequencing of the Australian wild diploid species Gossypium australe highlights disease resistance and delayed gland morphogenesis.</title>
        <authorList>
            <person name="Cai Y."/>
            <person name="Cai X."/>
            <person name="Wang Q."/>
            <person name="Wang P."/>
            <person name="Zhang Y."/>
            <person name="Cai C."/>
            <person name="Xu Y."/>
            <person name="Wang K."/>
            <person name="Zhou Z."/>
            <person name="Wang C."/>
            <person name="Geng S."/>
            <person name="Li B."/>
            <person name="Dong Q."/>
            <person name="Hou Y."/>
            <person name="Wang H."/>
            <person name="Ai P."/>
            <person name="Liu Z."/>
            <person name="Yi F."/>
            <person name="Sun M."/>
            <person name="An G."/>
            <person name="Cheng J."/>
            <person name="Zhang Y."/>
            <person name="Shi Q."/>
            <person name="Xie Y."/>
            <person name="Shi X."/>
            <person name="Chang Y."/>
            <person name="Huang F."/>
            <person name="Chen Y."/>
            <person name="Hong S."/>
            <person name="Mi L."/>
            <person name="Sun Q."/>
            <person name="Zhang L."/>
            <person name="Zhou B."/>
            <person name="Peng R."/>
            <person name="Zhang X."/>
            <person name="Liu F."/>
        </authorList>
    </citation>
    <scope>NUCLEOTIDE SEQUENCE [LARGE SCALE GENOMIC DNA]</scope>
    <source>
        <strain evidence="10">cv. PA1801</strain>
    </source>
</reference>
<evidence type="ECO:0000256" key="3">
    <source>
        <dbReference type="ARBA" id="ARBA00022989"/>
    </source>
</evidence>
<dbReference type="EMBL" id="SMMG02000003">
    <property type="protein sequence ID" value="KAA3480201.1"/>
    <property type="molecule type" value="Genomic_DNA"/>
</dbReference>
<evidence type="ECO:0000256" key="1">
    <source>
        <dbReference type="ARBA" id="ARBA00004194"/>
    </source>
</evidence>
<keyword evidence="10" id="KW-1185">Reference proteome</keyword>
<dbReference type="PANTHER" id="PTHR13481:SF0">
    <property type="entry name" value="SREBP REGULATING GENE PROTEIN"/>
    <property type="match status" value="1"/>
</dbReference>
<evidence type="ECO:0000256" key="5">
    <source>
        <dbReference type="ARBA" id="ARBA00023136"/>
    </source>
</evidence>
<evidence type="ECO:0000256" key="6">
    <source>
        <dbReference type="ARBA" id="ARBA00023180"/>
    </source>
</evidence>
<dbReference type="OrthoDB" id="70142at2759"/>
<dbReference type="GO" id="GO:0000139">
    <property type="term" value="C:Golgi membrane"/>
    <property type="evidence" value="ECO:0007669"/>
    <property type="project" value="UniProtKB-SubCell"/>
</dbReference>
<comment type="similarity">
    <text evidence="7">Belongs to the SPRING family.</text>
</comment>
<proteinExistence type="inferred from homology"/>
<comment type="subcellular location">
    <subcellularLocation>
        <location evidence="1">Golgi apparatus membrane</location>
        <topology evidence="1">Single-pass membrane protein</topology>
    </subcellularLocation>
</comment>
<keyword evidence="4" id="KW-0333">Golgi apparatus</keyword>
<gene>
    <name evidence="9" type="ORF">EPI10_020651</name>
</gene>
<protein>
    <recommendedName>
        <fullName evidence="8">SREBP regulating gene protein</fullName>
    </recommendedName>
</protein>
<evidence type="ECO:0000256" key="8">
    <source>
        <dbReference type="ARBA" id="ARBA00023485"/>
    </source>
</evidence>
<dbReference type="InterPro" id="IPR019352">
    <property type="entry name" value="SPRING1"/>
</dbReference>
<accession>A0A5B6WEG9</accession>
<name>A0A5B6WEG9_9ROSI</name>